<keyword evidence="2" id="KW-0812">Transmembrane</keyword>
<dbReference type="HOGENOM" id="CLU_365069_0_0_1"/>
<gene>
    <name evidence="3" type="ORF">THAPSDRAFT_24464</name>
</gene>
<evidence type="ECO:0000313" key="3">
    <source>
        <dbReference type="EMBL" id="EED89462.1"/>
    </source>
</evidence>
<feature type="compositionally biased region" description="Gly residues" evidence="1">
    <location>
        <begin position="74"/>
        <end position="87"/>
    </location>
</feature>
<protein>
    <submittedName>
        <fullName evidence="3">Uncharacterized protein</fullName>
    </submittedName>
</protein>
<proteinExistence type="predicted"/>
<keyword evidence="2" id="KW-0472">Membrane</keyword>
<keyword evidence="2" id="KW-1133">Transmembrane helix</keyword>
<feature type="region of interest" description="Disordered" evidence="1">
    <location>
        <begin position="654"/>
        <end position="703"/>
    </location>
</feature>
<feature type="region of interest" description="Disordered" evidence="1">
    <location>
        <begin position="1"/>
        <end position="121"/>
    </location>
</feature>
<dbReference type="AlphaFoldDB" id="B8CA84"/>
<dbReference type="RefSeq" id="XP_002293001.1">
    <property type="nucleotide sequence ID" value="XM_002292965.1"/>
</dbReference>
<reference evidence="3 4" key="2">
    <citation type="journal article" date="2008" name="Nature">
        <title>The Phaeodactylum genome reveals the evolutionary history of diatom genomes.</title>
        <authorList>
            <person name="Bowler C."/>
            <person name="Allen A.E."/>
            <person name="Badger J.H."/>
            <person name="Grimwood J."/>
            <person name="Jabbari K."/>
            <person name="Kuo A."/>
            <person name="Maheswari U."/>
            <person name="Martens C."/>
            <person name="Maumus F."/>
            <person name="Otillar R.P."/>
            <person name="Rayko E."/>
            <person name="Salamov A."/>
            <person name="Vandepoele K."/>
            <person name="Beszteri B."/>
            <person name="Gruber A."/>
            <person name="Heijde M."/>
            <person name="Katinka M."/>
            <person name="Mock T."/>
            <person name="Valentin K."/>
            <person name="Verret F."/>
            <person name="Berges J.A."/>
            <person name="Brownlee C."/>
            <person name="Cadoret J.P."/>
            <person name="Chiovitti A."/>
            <person name="Choi C.J."/>
            <person name="Coesel S."/>
            <person name="De Martino A."/>
            <person name="Detter J.C."/>
            <person name="Durkin C."/>
            <person name="Falciatore A."/>
            <person name="Fournet J."/>
            <person name="Haruta M."/>
            <person name="Huysman M.J."/>
            <person name="Jenkins B.D."/>
            <person name="Jiroutova K."/>
            <person name="Jorgensen R.E."/>
            <person name="Joubert Y."/>
            <person name="Kaplan A."/>
            <person name="Kroger N."/>
            <person name="Kroth P.G."/>
            <person name="La Roche J."/>
            <person name="Lindquist E."/>
            <person name="Lommer M."/>
            <person name="Martin-Jezequel V."/>
            <person name="Lopez P.J."/>
            <person name="Lucas S."/>
            <person name="Mangogna M."/>
            <person name="McGinnis K."/>
            <person name="Medlin L.K."/>
            <person name="Montsant A."/>
            <person name="Oudot-Le Secq M.P."/>
            <person name="Napoli C."/>
            <person name="Obornik M."/>
            <person name="Parker M.S."/>
            <person name="Petit J.L."/>
            <person name="Porcel B.M."/>
            <person name="Poulsen N."/>
            <person name="Robison M."/>
            <person name="Rychlewski L."/>
            <person name="Rynearson T.A."/>
            <person name="Schmutz J."/>
            <person name="Shapiro H."/>
            <person name="Siaut M."/>
            <person name="Stanley M."/>
            <person name="Sussman M.R."/>
            <person name="Taylor A.R."/>
            <person name="Vardi A."/>
            <person name="von Dassow P."/>
            <person name="Vyverman W."/>
            <person name="Willis A."/>
            <person name="Wyrwicz L.S."/>
            <person name="Rokhsar D.S."/>
            <person name="Weissenbach J."/>
            <person name="Armbrust E.V."/>
            <person name="Green B.R."/>
            <person name="Van de Peer Y."/>
            <person name="Grigoriev I.V."/>
        </authorList>
    </citation>
    <scope>NUCLEOTIDE SEQUENCE [LARGE SCALE GENOMIC DNA]</scope>
    <source>
        <strain evidence="3 4">CCMP1335</strain>
    </source>
</reference>
<feature type="compositionally biased region" description="Pro residues" evidence="1">
    <location>
        <begin position="411"/>
        <end position="420"/>
    </location>
</feature>
<feature type="region of interest" description="Disordered" evidence="1">
    <location>
        <begin position="533"/>
        <end position="555"/>
    </location>
</feature>
<dbReference type="InParanoid" id="B8CA84"/>
<evidence type="ECO:0000256" key="1">
    <source>
        <dbReference type="SAM" id="MobiDB-lite"/>
    </source>
</evidence>
<feature type="compositionally biased region" description="Basic and acidic residues" evidence="1">
    <location>
        <begin position="1"/>
        <end position="14"/>
    </location>
</feature>
<dbReference type="EMBL" id="CM000647">
    <property type="protein sequence ID" value="EED89462.1"/>
    <property type="molecule type" value="Genomic_DNA"/>
</dbReference>
<accession>B8CA84</accession>
<feature type="compositionally biased region" description="Low complexity" evidence="1">
    <location>
        <begin position="291"/>
        <end position="323"/>
    </location>
</feature>
<dbReference type="KEGG" id="tps:THAPSDRAFT_24464"/>
<dbReference type="PaxDb" id="35128-Thaps24464"/>
<feature type="compositionally biased region" description="Low complexity" evidence="1">
    <location>
        <begin position="100"/>
        <end position="114"/>
    </location>
</feature>
<evidence type="ECO:0000313" key="4">
    <source>
        <dbReference type="Proteomes" id="UP000001449"/>
    </source>
</evidence>
<feature type="compositionally biased region" description="Polar residues" evidence="1">
    <location>
        <begin position="56"/>
        <end position="67"/>
    </location>
</feature>
<keyword evidence="4" id="KW-1185">Reference proteome</keyword>
<dbReference type="Proteomes" id="UP000001449">
    <property type="component" value="Chromosome 12"/>
</dbReference>
<dbReference type="eggNOG" id="ENOG502RWP6">
    <property type="taxonomic scope" value="Eukaryota"/>
</dbReference>
<evidence type="ECO:0000256" key="2">
    <source>
        <dbReference type="SAM" id="Phobius"/>
    </source>
</evidence>
<reference evidence="3 4" key="1">
    <citation type="journal article" date="2004" name="Science">
        <title>The genome of the diatom Thalassiosira pseudonana: ecology, evolution, and metabolism.</title>
        <authorList>
            <person name="Armbrust E.V."/>
            <person name="Berges J.A."/>
            <person name="Bowler C."/>
            <person name="Green B.R."/>
            <person name="Martinez D."/>
            <person name="Putnam N.H."/>
            <person name="Zhou S."/>
            <person name="Allen A.E."/>
            <person name="Apt K.E."/>
            <person name="Bechner M."/>
            <person name="Brzezinski M.A."/>
            <person name="Chaal B.K."/>
            <person name="Chiovitti A."/>
            <person name="Davis A.K."/>
            <person name="Demarest M.S."/>
            <person name="Detter J.C."/>
            <person name="Glavina T."/>
            <person name="Goodstein D."/>
            <person name="Hadi M.Z."/>
            <person name="Hellsten U."/>
            <person name="Hildebrand M."/>
            <person name="Jenkins B.D."/>
            <person name="Jurka J."/>
            <person name="Kapitonov V.V."/>
            <person name="Kroger N."/>
            <person name="Lau W.W."/>
            <person name="Lane T.W."/>
            <person name="Larimer F.W."/>
            <person name="Lippmeier J.C."/>
            <person name="Lucas S."/>
            <person name="Medina M."/>
            <person name="Montsant A."/>
            <person name="Obornik M."/>
            <person name="Parker M.S."/>
            <person name="Palenik B."/>
            <person name="Pazour G.J."/>
            <person name="Richardson P.M."/>
            <person name="Rynearson T.A."/>
            <person name="Saito M.A."/>
            <person name="Schwartz D.C."/>
            <person name="Thamatrakoln K."/>
            <person name="Valentin K."/>
            <person name="Vardi A."/>
            <person name="Wilkerson F.P."/>
            <person name="Rokhsar D.S."/>
        </authorList>
    </citation>
    <scope>NUCLEOTIDE SEQUENCE [LARGE SCALE GENOMIC DNA]</scope>
    <source>
        <strain evidence="3 4">CCMP1335</strain>
    </source>
</reference>
<name>B8CA84_THAPS</name>
<feature type="compositionally biased region" description="Low complexity" evidence="1">
    <location>
        <begin position="15"/>
        <end position="27"/>
    </location>
</feature>
<feature type="compositionally biased region" description="Low complexity" evidence="1">
    <location>
        <begin position="660"/>
        <end position="669"/>
    </location>
</feature>
<feature type="compositionally biased region" description="Basic and acidic residues" evidence="1">
    <location>
        <begin position="734"/>
        <end position="759"/>
    </location>
</feature>
<dbReference type="GeneID" id="7445807"/>
<sequence length="765" mass="81584">MAEDKKSADKKEESTSSSVDTSASLDAPSVTSSSEAVASRENFLRRLEQQQQKQQPITQSESSQDITEYNDGEVVGGGGGGGSGPGLGAIFDRISKMGAIDGTSPSPTTDTDITAGDEGENEDIDGIIERLKGAEKEAVVATVTVAARKEGGGDVQSDFTRGNLDVDLVNCNISSFTANTTSVNESNEDMSTVMQYLINHCNISEQHPQLSSMDWLQDVDPSSLVFLKGLAATVVNDSTRTSIASNNTASDSLNGGASGSVGFNSTGHDVVPSATHIDIDSNLKQGSKVNSASPPTAFTSTTANIYTPNNTNNFATTNSDANNSDEASIQQQMLTMMQHQQIQMQQLQARLDALGGMMARMENDVRILLQSGGNGGGNGGVDGGNERIGVRGYGRLGGLFRRQEFGIPADVPLPPPPLPHPTDSSAIPPLAPNAPGPLQQPLRQQPVGGQDQQPILNRGIFFPLFLRLFQLIISLYQSLKSALLSTGPGRIYAHIREEAIRRRAFANIDFASLMKLVVMVMVFSGRMGRNEGAGNGRGVRRRVQQGNNGGDGGDTDGEEGVAAFVVGLVHVLVDFLHGHRVHTLVLASFIAFMMQVGLMSFFYQVMWVEREKLLRLWLGRQRENDDDGANDVDDTNNEGGNAEGAQLIANVGQADPRGVNNNADPANPNGGDGGALPIPARGVRNNVRQERGGDVPQPGGMIRRGPNNGGFIYDIQCLVISFVLSLMPAWRPEEAAPRRDAEHQREPVEDNDVEGRNGGEEVAAN</sequence>
<feature type="region of interest" description="Disordered" evidence="1">
    <location>
        <begin position="734"/>
        <end position="765"/>
    </location>
</feature>
<feature type="region of interest" description="Disordered" evidence="1">
    <location>
        <begin position="285"/>
        <end position="323"/>
    </location>
</feature>
<organism evidence="3 4">
    <name type="scientific">Thalassiosira pseudonana</name>
    <name type="common">Marine diatom</name>
    <name type="synonym">Cyclotella nana</name>
    <dbReference type="NCBI Taxonomy" id="35128"/>
    <lineage>
        <taxon>Eukaryota</taxon>
        <taxon>Sar</taxon>
        <taxon>Stramenopiles</taxon>
        <taxon>Ochrophyta</taxon>
        <taxon>Bacillariophyta</taxon>
        <taxon>Coscinodiscophyceae</taxon>
        <taxon>Thalassiosirophycidae</taxon>
        <taxon>Thalassiosirales</taxon>
        <taxon>Thalassiosiraceae</taxon>
        <taxon>Thalassiosira</taxon>
    </lineage>
</organism>
<feature type="compositionally biased region" description="Low complexity" evidence="1">
    <location>
        <begin position="436"/>
        <end position="450"/>
    </location>
</feature>
<feature type="transmembrane region" description="Helical" evidence="2">
    <location>
        <begin position="584"/>
        <end position="606"/>
    </location>
</feature>
<feature type="region of interest" description="Disordered" evidence="1">
    <location>
        <begin position="407"/>
        <end position="450"/>
    </location>
</feature>